<dbReference type="Proteomes" id="UP000246085">
    <property type="component" value="Chromosome BRAD3257"/>
</dbReference>
<dbReference type="EMBL" id="LS398110">
    <property type="protein sequence ID" value="SPP95270.1"/>
    <property type="molecule type" value="Genomic_DNA"/>
</dbReference>
<sequence length="69" mass="8056">MCDTSVIPARRPSEFERCSSVNGCAVCGGKFGLIRHYSWRTALCSKKCVDRFRTRRERDRRWLFQAQVA</sequence>
<dbReference type="RefSeq" id="WP_244607991.1">
    <property type="nucleotide sequence ID" value="NZ_JAGIKT010000090.1"/>
</dbReference>
<organism evidence="1 2">
    <name type="scientific">Bradyrhizobium vignae</name>
    <dbReference type="NCBI Taxonomy" id="1549949"/>
    <lineage>
        <taxon>Bacteria</taxon>
        <taxon>Pseudomonadati</taxon>
        <taxon>Pseudomonadota</taxon>
        <taxon>Alphaproteobacteria</taxon>
        <taxon>Hyphomicrobiales</taxon>
        <taxon>Nitrobacteraceae</taxon>
        <taxon>Bradyrhizobium</taxon>
    </lineage>
</organism>
<dbReference type="KEGG" id="bvz:BRAD3257_4270"/>
<gene>
    <name evidence="1" type="ORF">BRAD3257_4270</name>
</gene>
<reference evidence="1 2" key="1">
    <citation type="submission" date="2018-03" db="EMBL/GenBank/DDBJ databases">
        <authorList>
            <person name="Gully D."/>
        </authorList>
    </citation>
    <scope>NUCLEOTIDE SEQUENCE [LARGE SCALE GENOMIC DNA]</scope>
    <source>
        <strain evidence="1">ORS3257</strain>
    </source>
</reference>
<proteinExistence type="predicted"/>
<protein>
    <submittedName>
        <fullName evidence="1">Uncharacterized protein</fullName>
    </submittedName>
</protein>
<accession>A0A2U3Q1J4</accession>
<name>A0A2U3Q1J4_9BRAD</name>
<dbReference type="AlphaFoldDB" id="A0A2U3Q1J4"/>
<evidence type="ECO:0000313" key="1">
    <source>
        <dbReference type="EMBL" id="SPP95270.1"/>
    </source>
</evidence>
<evidence type="ECO:0000313" key="2">
    <source>
        <dbReference type="Proteomes" id="UP000246085"/>
    </source>
</evidence>